<keyword evidence="1" id="KW-1133">Transmembrane helix</keyword>
<name>A0A9Q0AJ20_9PEZI</name>
<evidence type="ECO:0000313" key="2">
    <source>
        <dbReference type="EMBL" id="KAI1856039.1"/>
    </source>
</evidence>
<dbReference type="Proteomes" id="UP000829685">
    <property type="component" value="Unassembled WGS sequence"/>
</dbReference>
<organism evidence="2 3">
    <name type="scientific">Neoarthrinium moseri</name>
    <dbReference type="NCBI Taxonomy" id="1658444"/>
    <lineage>
        <taxon>Eukaryota</taxon>
        <taxon>Fungi</taxon>
        <taxon>Dikarya</taxon>
        <taxon>Ascomycota</taxon>
        <taxon>Pezizomycotina</taxon>
        <taxon>Sordariomycetes</taxon>
        <taxon>Xylariomycetidae</taxon>
        <taxon>Amphisphaeriales</taxon>
        <taxon>Apiosporaceae</taxon>
        <taxon>Neoarthrinium</taxon>
    </lineage>
</organism>
<keyword evidence="1" id="KW-0812">Transmembrane</keyword>
<sequence>MDAVLEDQRATALTGFSLQHNESRIPTFKEHEGQDVRPQRLRIFHKTDWFLETTFVMDPGCIAKCFYLGVVDNFKSLPHFANIGVPQPAEVVAFGKVKEAESVWLEDLRIFYNARRGPLGALKFFWKAPSKSWLPWVGCFVTLVAIAVDPFTQQILNFEPRLTETFDADASVGASQVYDLGATGDPSSEGLTFYNPLQAAITGALYDQARLPAFVCQGIICDYPTFASLGVSSNCQDVRQTTVVNCTGQDEARENCVLTTPSQSVLFASTSFSDRLGFGHTRLNTSLTRNPSREIGAVLSLSVVRLPDVGTRDTWMDGMEVHDCLFRLSAIEYANWRMVNGTILPGLRTPYTMNITQPGSLTGYTVLDTAFQHNRTFYINFMDSNNMVNMLEEAFAPVEPNVVTLKNVPLYISEGIPTTIAKISDAISDRMISGPNFTEKTGRVYTQETFITVHWHWISLPASLVFAACGLLAAVMLLTHQADQLIWKSSLTPLLMTEVSYPLSTAHQRPIWTNTQLKTRTTVIANHLTR</sequence>
<evidence type="ECO:0008006" key="4">
    <source>
        <dbReference type="Google" id="ProtNLM"/>
    </source>
</evidence>
<feature type="transmembrane region" description="Helical" evidence="1">
    <location>
        <begin position="455"/>
        <end position="478"/>
    </location>
</feature>
<dbReference type="PANTHER" id="PTHR35394:SF5">
    <property type="entry name" value="DUF3176 DOMAIN-CONTAINING PROTEIN"/>
    <property type="match status" value="1"/>
</dbReference>
<keyword evidence="3" id="KW-1185">Reference proteome</keyword>
<accession>A0A9Q0AJ20</accession>
<keyword evidence="1" id="KW-0472">Membrane</keyword>
<proteinExistence type="predicted"/>
<dbReference type="EMBL" id="JAFIMR010000047">
    <property type="protein sequence ID" value="KAI1856039.1"/>
    <property type="molecule type" value="Genomic_DNA"/>
</dbReference>
<evidence type="ECO:0000256" key="1">
    <source>
        <dbReference type="SAM" id="Phobius"/>
    </source>
</evidence>
<dbReference type="Pfam" id="PF11374">
    <property type="entry name" value="DUF3176"/>
    <property type="match status" value="1"/>
</dbReference>
<evidence type="ECO:0000313" key="3">
    <source>
        <dbReference type="Proteomes" id="UP000829685"/>
    </source>
</evidence>
<gene>
    <name evidence="2" type="ORF">JX265_011936</name>
</gene>
<reference evidence="2" key="1">
    <citation type="submission" date="2021-03" db="EMBL/GenBank/DDBJ databases">
        <title>Revisited historic fungal species revealed as producer of novel bioactive compounds through whole genome sequencing and comparative genomics.</title>
        <authorList>
            <person name="Vignolle G.A."/>
            <person name="Hochenegger N."/>
            <person name="Mach R.L."/>
            <person name="Mach-Aigner A.R."/>
            <person name="Javad Rahimi M."/>
            <person name="Salim K.A."/>
            <person name="Chan C.M."/>
            <person name="Lim L.B.L."/>
            <person name="Cai F."/>
            <person name="Druzhinina I.S."/>
            <person name="U'Ren J.M."/>
            <person name="Derntl C."/>
        </authorList>
    </citation>
    <scope>NUCLEOTIDE SEQUENCE</scope>
    <source>
        <strain evidence="2">TUCIM 5799</strain>
    </source>
</reference>
<dbReference type="AlphaFoldDB" id="A0A9Q0AJ20"/>
<dbReference type="InterPro" id="IPR021514">
    <property type="entry name" value="DUF3176"/>
</dbReference>
<comment type="caution">
    <text evidence="2">The sequence shown here is derived from an EMBL/GenBank/DDBJ whole genome shotgun (WGS) entry which is preliminary data.</text>
</comment>
<protein>
    <recommendedName>
        <fullName evidence="4">Transmembrane protein</fullName>
    </recommendedName>
</protein>
<dbReference type="PANTHER" id="PTHR35394">
    <property type="entry name" value="DUF3176 DOMAIN-CONTAINING PROTEIN"/>
    <property type="match status" value="1"/>
</dbReference>